<dbReference type="InterPro" id="IPR006860">
    <property type="entry name" value="FecR"/>
</dbReference>
<gene>
    <name evidence="3" type="ORF">SAMN05443550_10280</name>
</gene>
<proteinExistence type="predicted"/>
<dbReference type="Pfam" id="PF16344">
    <property type="entry name" value="FecR_C"/>
    <property type="match status" value="1"/>
</dbReference>
<dbReference type="GO" id="GO:0016989">
    <property type="term" value="F:sigma factor antagonist activity"/>
    <property type="evidence" value="ECO:0007669"/>
    <property type="project" value="TreeGrafter"/>
</dbReference>
<dbReference type="RefSeq" id="WP_090555270.1">
    <property type="nucleotide sequence ID" value="NZ_FNRA01000002.1"/>
</dbReference>
<feature type="domain" description="Protein FecR C-terminal" evidence="2">
    <location>
        <begin position="312"/>
        <end position="379"/>
    </location>
</feature>
<dbReference type="InterPro" id="IPR012373">
    <property type="entry name" value="Ferrdict_sens_TM"/>
</dbReference>
<dbReference type="Gene3D" id="3.55.50.30">
    <property type="match status" value="1"/>
</dbReference>
<sequence>MMTREEFLDLYEKCLSEPCSEAEKALLESYRDELMLSDDVWEDDDHNEEEVYARIWERLRKSRLPGKHLKKNNNHIWIKAAAVLFLSGPALWLFVRPHKPPQLITKAKSRQQPAVISPGGNKALLTLANGFSIVLNDAKNGKLTMQSGVQVTKAEDGILVYKPQVHQSAVATEMNVITTPRGGQYQLILADGTKVWLNAASVLKFPAQFSGNERWVELEGEAYFEVHKNPSAPFIVHTSGQDVKVLGTHFNVTAYSDENLIRTSLLEGSVNICSGGKITSLKPGFEAVSNQGAINVREADVQQSIAWKNGLFQFNNATIEDVMQQVSRWYDVSIVISDHPLPLRQFTGTISRKVPITEILEMLRYTGVKFSIRGKQILVEQ</sequence>
<feature type="domain" description="FecR protein" evidence="1">
    <location>
        <begin position="176"/>
        <end position="271"/>
    </location>
</feature>
<dbReference type="PANTHER" id="PTHR30273">
    <property type="entry name" value="PERIPLASMIC SIGNAL SENSOR AND SIGMA FACTOR ACTIVATOR FECR-RELATED"/>
    <property type="match status" value="1"/>
</dbReference>
<accession>A0A1H3YNZ6</accession>
<keyword evidence="4" id="KW-1185">Reference proteome</keyword>
<dbReference type="EMBL" id="FNRA01000002">
    <property type="protein sequence ID" value="SEA13256.1"/>
    <property type="molecule type" value="Genomic_DNA"/>
</dbReference>
<reference evidence="3 4" key="1">
    <citation type="submission" date="2016-10" db="EMBL/GenBank/DDBJ databases">
        <authorList>
            <person name="de Groot N.N."/>
        </authorList>
    </citation>
    <scope>NUCLEOTIDE SEQUENCE [LARGE SCALE GENOMIC DNA]</scope>
    <source>
        <strain evidence="3 4">DSM 19033</strain>
    </source>
</reference>
<dbReference type="Pfam" id="PF04773">
    <property type="entry name" value="FecR"/>
    <property type="match status" value="1"/>
</dbReference>
<dbReference type="OrthoDB" id="1099963at2"/>
<dbReference type="STRING" id="425514.SAMN05443550_10280"/>
<dbReference type="Proteomes" id="UP000198850">
    <property type="component" value="Unassembled WGS sequence"/>
</dbReference>
<dbReference type="AlphaFoldDB" id="A0A1H3YNZ6"/>
<name>A0A1H3YNZ6_9SPHI</name>
<evidence type="ECO:0000313" key="4">
    <source>
        <dbReference type="Proteomes" id="UP000198850"/>
    </source>
</evidence>
<dbReference type="InterPro" id="IPR032508">
    <property type="entry name" value="FecR_C"/>
</dbReference>
<evidence type="ECO:0000259" key="2">
    <source>
        <dbReference type="Pfam" id="PF16344"/>
    </source>
</evidence>
<organism evidence="3 4">
    <name type="scientific">Pedobacter hartonius</name>
    <dbReference type="NCBI Taxonomy" id="425514"/>
    <lineage>
        <taxon>Bacteria</taxon>
        <taxon>Pseudomonadati</taxon>
        <taxon>Bacteroidota</taxon>
        <taxon>Sphingobacteriia</taxon>
        <taxon>Sphingobacteriales</taxon>
        <taxon>Sphingobacteriaceae</taxon>
        <taxon>Pedobacter</taxon>
    </lineage>
</organism>
<evidence type="ECO:0000259" key="1">
    <source>
        <dbReference type="Pfam" id="PF04773"/>
    </source>
</evidence>
<dbReference type="Gene3D" id="2.60.120.1440">
    <property type="match status" value="1"/>
</dbReference>
<dbReference type="PANTHER" id="PTHR30273:SF2">
    <property type="entry name" value="PROTEIN FECR"/>
    <property type="match status" value="1"/>
</dbReference>
<dbReference type="PIRSF" id="PIRSF018266">
    <property type="entry name" value="FecR"/>
    <property type="match status" value="1"/>
</dbReference>
<protein>
    <submittedName>
        <fullName evidence="3">FecR family protein</fullName>
    </submittedName>
</protein>
<evidence type="ECO:0000313" key="3">
    <source>
        <dbReference type="EMBL" id="SEA13256.1"/>
    </source>
</evidence>
<dbReference type="FunFam" id="2.60.120.1440:FF:000001">
    <property type="entry name" value="Putative anti-sigma factor"/>
    <property type="match status" value="1"/>
</dbReference>